<dbReference type="InterPro" id="IPR017871">
    <property type="entry name" value="ABC_transporter-like_CS"/>
</dbReference>
<gene>
    <name evidence="8" type="ORF">ACH4F9_39045</name>
</gene>
<dbReference type="PROSITE" id="PS50893">
    <property type="entry name" value="ABC_TRANSPORTER_2"/>
    <property type="match status" value="1"/>
</dbReference>
<accession>A0ABW7R317</accession>
<reference evidence="8 9" key="1">
    <citation type="submission" date="2024-10" db="EMBL/GenBank/DDBJ databases">
        <title>The Natural Products Discovery Center: Release of the First 8490 Sequenced Strains for Exploring Actinobacteria Biosynthetic Diversity.</title>
        <authorList>
            <person name="Kalkreuter E."/>
            <person name="Kautsar S.A."/>
            <person name="Yang D."/>
            <person name="Bader C.D."/>
            <person name="Teijaro C.N."/>
            <person name="Fluegel L."/>
            <person name="Davis C.M."/>
            <person name="Simpson J.R."/>
            <person name="Lauterbach L."/>
            <person name="Steele A.D."/>
            <person name="Gui C."/>
            <person name="Meng S."/>
            <person name="Li G."/>
            <person name="Viehrig K."/>
            <person name="Ye F."/>
            <person name="Su P."/>
            <person name="Kiefer A.F."/>
            <person name="Nichols A."/>
            <person name="Cepeda A.J."/>
            <person name="Yan W."/>
            <person name="Fan B."/>
            <person name="Jiang Y."/>
            <person name="Adhikari A."/>
            <person name="Zheng C.-J."/>
            <person name="Schuster L."/>
            <person name="Cowan T.M."/>
            <person name="Smanski M.J."/>
            <person name="Chevrette M.G."/>
            <person name="De Carvalho L.P.S."/>
            <person name="Shen B."/>
        </authorList>
    </citation>
    <scope>NUCLEOTIDE SEQUENCE [LARGE SCALE GENOMIC DNA]</scope>
    <source>
        <strain evidence="8 9">NPDC017990</strain>
    </source>
</reference>
<feature type="transmembrane region" description="Helical" evidence="6">
    <location>
        <begin position="272"/>
        <end position="293"/>
    </location>
</feature>
<dbReference type="InterPro" id="IPR003439">
    <property type="entry name" value="ABC_transporter-like_ATP-bd"/>
</dbReference>
<keyword evidence="5" id="KW-0046">Antibiotic resistance</keyword>
<dbReference type="RefSeq" id="WP_397717701.1">
    <property type="nucleotide sequence ID" value="NZ_JBIRGN010000009.1"/>
</dbReference>
<comment type="caution">
    <text evidence="8">The sequence shown here is derived from an EMBL/GenBank/DDBJ whole genome shotgun (WGS) entry which is preliminary data.</text>
</comment>
<keyword evidence="6" id="KW-0472">Membrane</keyword>
<evidence type="ECO:0000256" key="3">
    <source>
        <dbReference type="ARBA" id="ARBA00022741"/>
    </source>
</evidence>
<dbReference type="SMART" id="SM00382">
    <property type="entry name" value="AAA"/>
    <property type="match status" value="1"/>
</dbReference>
<evidence type="ECO:0000256" key="6">
    <source>
        <dbReference type="SAM" id="Phobius"/>
    </source>
</evidence>
<evidence type="ECO:0000256" key="2">
    <source>
        <dbReference type="ARBA" id="ARBA00022448"/>
    </source>
</evidence>
<keyword evidence="6" id="KW-1133">Transmembrane helix</keyword>
<dbReference type="Pfam" id="PF00005">
    <property type="entry name" value="ABC_tran"/>
    <property type="match status" value="1"/>
</dbReference>
<feature type="transmembrane region" description="Helical" evidence="6">
    <location>
        <begin position="242"/>
        <end position="260"/>
    </location>
</feature>
<dbReference type="PANTHER" id="PTHR42711:SF17">
    <property type="entry name" value="ABC TRANSPORTER ATP-BINDING PROTEIN"/>
    <property type="match status" value="1"/>
</dbReference>
<dbReference type="Gene3D" id="3.40.50.300">
    <property type="entry name" value="P-loop containing nucleotide triphosphate hydrolases"/>
    <property type="match status" value="1"/>
</dbReference>
<dbReference type="Proteomes" id="UP001610818">
    <property type="component" value="Unassembled WGS sequence"/>
</dbReference>
<keyword evidence="3" id="KW-0547">Nucleotide-binding</keyword>
<protein>
    <submittedName>
        <fullName evidence="8">ABC transporter ATP-binding protein</fullName>
    </submittedName>
</protein>
<keyword evidence="4 8" id="KW-0067">ATP-binding</keyword>
<feature type="domain" description="ABC transporter" evidence="7">
    <location>
        <begin position="16"/>
        <end position="242"/>
    </location>
</feature>
<dbReference type="EMBL" id="JBIRGQ010000009">
    <property type="protein sequence ID" value="MFH8551000.1"/>
    <property type="molecule type" value="Genomic_DNA"/>
</dbReference>
<dbReference type="SUPFAM" id="SSF52540">
    <property type="entry name" value="P-loop containing nucleoside triphosphate hydrolases"/>
    <property type="match status" value="1"/>
</dbReference>
<evidence type="ECO:0000256" key="4">
    <source>
        <dbReference type="ARBA" id="ARBA00022840"/>
    </source>
</evidence>
<dbReference type="PANTHER" id="PTHR42711">
    <property type="entry name" value="ABC TRANSPORTER ATP-BINDING PROTEIN"/>
    <property type="match status" value="1"/>
</dbReference>
<comment type="subcellular location">
    <subcellularLocation>
        <location evidence="1">Cell membrane</location>
        <topology evidence="1">Peripheral membrane protein</topology>
    </subcellularLocation>
</comment>
<dbReference type="PROSITE" id="PS00211">
    <property type="entry name" value="ABC_TRANSPORTER_1"/>
    <property type="match status" value="1"/>
</dbReference>
<evidence type="ECO:0000259" key="7">
    <source>
        <dbReference type="PROSITE" id="PS50893"/>
    </source>
</evidence>
<dbReference type="InterPro" id="IPR003593">
    <property type="entry name" value="AAA+_ATPase"/>
</dbReference>
<evidence type="ECO:0000313" key="8">
    <source>
        <dbReference type="EMBL" id="MFH8551000.1"/>
    </source>
</evidence>
<evidence type="ECO:0000256" key="1">
    <source>
        <dbReference type="ARBA" id="ARBA00004202"/>
    </source>
</evidence>
<organism evidence="8 9">
    <name type="scientific">Streptomyces longisporoflavus</name>
    <dbReference type="NCBI Taxonomy" id="28044"/>
    <lineage>
        <taxon>Bacteria</taxon>
        <taxon>Bacillati</taxon>
        <taxon>Actinomycetota</taxon>
        <taxon>Actinomycetes</taxon>
        <taxon>Kitasatosporales</taxon>
        <taxon>Streptomycetaceae</taxon>
        <taxon>Streptomyces</taxon>
    </lineage>
</organism>
<dbReference type="InterPro" id="IPR027417">
    <property type="entry name" value="P-loop_NTPase"/>
</dbReference>
<evidence type="ECO:0000256" key="5">
    <source>
        <dbReference type="ARBA" id="ARBA00023251"/>
    </source>
</evidence>
<keyword evidence="9" id="KW-1185">Reference proteome</keyword>
<dbReference type="GO" id="GO:0005524">
    <property type="term" value="F:ATP binding"/>
    <property type="evidence" value="ECO:0007669"/>
    <property type="project" value="UniProtKB-KW"/>
</dbReference>
<proteinExistence type="predicted"/>
<sequence length="325" mass="35048">MTTHDGTTTDTAGLAVDVRGLRKRYGEVTALDGIDLATRHGEVFGILGPNGAGKSTTVEILRGNRARDGGEVAVLGADPASAGRAWRSRVGIVWQDQSAPAELTVRETVRQFARYYPKPRDPEDVIALVGLEEKAASRIKSLSGGQRRRLDVALGVIGDPGLLLLDEPTTGFDPAARPAAHCSASRSAASRSQDAAPPPWSYCPSWCCSSSRASADLPVEEPARRLTEPVGPRDSNIWQRSFRLWDSYFAVVWAATPVFVLGTGEPGWPVRLAAAGFLLLLVPWYVGFGRCVLMTEGVDERRTLVYIRGRSCCSSRRACSSARPV</sequence>
<evidence type="ECO:0000313" key="9">
    <source>
        <dbReference type="Proteomes" id="UP001610818"/>
    </source>
</evidence>
<name>A0ABW7R317_9ACTN</name>
<dbReference type="InterPro" id="IPR050763">
    <property type="entry name" value="ABC_transporter_ATP-binding"/>
</dbReference>
<keyword evidence="6" id="KW-0812">Transmembrane</keyword>
<keyword evidence="2" id="KW-0813">Transport</keyword>